<dbReference type="PANTHER" id="PTHR48079">
    <property type="entry name" value="PROTEIN YEEZ"/>
    <property type="match status" value="1"/>
</dbReference>
<keyword evidence="4" id="KW-1185">Reference proteome</keyword>
<sequence>MKVVVTGATGNAGTSVVRCLAADPHVTEVLGLARRVPRWRQPGVRWAAADVDPGGTPLGPLFAGAGAVLHLAWKFQPTHDPLETWRTNVLGSLRVFEEAAAAGVPALVHASSVGAYAPGPPYDRMVDESWPTHGWPGAAYTREKAYLERCLDGFEARYPDVRVVRMRPAFLFKEVSASEQRRIFAGPLLPGRLVRPGLLPALPDLPGLRFQALHTDDAAAAYAAAVRMPVRGAFNLAAEPVLDVAALARLLETRVVRLPLRPARAALAAAWRMHLVPAPPGLLDALLRLPLMSADRARRELGWEPRHSSGEAMTAFLRGLREGAGLPTPPLAGDRAPRAADVADAAEAEAVAEPAAERLRRAG</sequence>
<gene>
    <name evidence="3" type="ORF">WDV06_30200</name>
</gene>
<evidence type="ECO:0000259" key="2">
    <source>
        <dbReference type="Pfam" id="PF01370"/>
    </source>
</evidence>
<name>A0ABW7PNU0_9ACTN</name>
<dbReference type="RefSeq" id="WP_395512985.1">
    <property type="nucleotide sequence ID" value="NZ_JBBDHD010000121.1"/>
</dbReference>
<dbReference type="Gene3D" id="3.40.50.720">
    <property type="entry name" value="NAD(P)-binding Rossmann-like Domain"/>
    <property type="match status" value="1"/>
</dbReference>
<dbReference type="PANTHER" id="PTHR48079:SF6">
    <property type="entry name" value="NAD(P)-BINDING DOMAIN-CONTAINING PROTEIN-RELATED"/>
    <property type="match status" value="1"/>
</dbReference>
<comment type="caution">
    <text evidence="3">The sequence shown here is derived from an EMBL/GenBank/DDBJ whole genome shotgun (WGS) entry which is preliminary data.</text>
</comment>
<dbReference type="Pfam" id="PF01370">
    <property type="entry name" value="Epimerase"/>
    <property type="match status" value="1"/>
</dbReference>
<protein>
    <submittedName>
        <fullName evidence="3">NAD-dependent epimerase/dehydratase family protein</fullName>
    </submittedName>
</protein>
<evidence type="ECO:0000313" key="4">
    <source>
        <dbReference type="Proteomes" id="UP001610631"/>
    </source>
</evidence>
<evidence type="ECO:0000256" key="1">
    <source>
        <dbReference type="SAM" id="MobiDB-lite"/>
    </source>
</evidence>
<dbReference type="InterPro" id="IPR036291">
    <property type="entry name" value="NAD(P)-bd_dom_sf"/>
</dbReference>
<dbReference type="SUPFAM" id="SSF51735">
    <property type="entry name" value="NAD(P)-binding Rossmann-fold domains"/>
    <property type="match status" value="1"/>
</dbReference>
<proteinExistence type="predicted"/>
<dbReference type="InterPro" id="IPR001509">
    <property type="entry name" value="Epimerase_deHydtase"/>
</dbReference>
<feature type="domain" description="NAD-dependent epimerase/dehydratase" evidence="2">
    <location>
        <begin position="3"/>
        <end position="174"/>
    </location>
</feature>
<dbReference type="Proteomes" id="UP001610631">
    <property type="component" value="Unassembled WGS sequence"/>
</dbReference>
<dbReference type="InterPro" id="IPR051783">
    <property type="entry name" value="NAD(P)-dependent_oxidoreduct"/>
</dbReference>
<dbReference type="EMBL" id="JBBDHD010000121">
    <property type="protein sequence ID" value="MFH7599337.1"/>
    <property type="molecule type" value="Genomic_DNA"/>
</dbReference>
<accession>A0ABW7PNU0</accession>
<feature type="region of interest" description="Disordered" evidence="1">
    <location>
        <begin position="327"/>
        <end position="363"/>
    </location>
</feature>
<feature type="compositionally biased region" description="Low complexity" evidence="1">
    <location>
        <begin position="339"/>
        <end position="354"/>
    </location>
</feature>
<reference evidence="3 4" key="1">
    <citation type="submission" date="2024-03" db="EMBL/GenBank/DDBJ databases">
        <title>Whole genome sequencing of Streptomyces racemochromogenes, to identify antimicrobial biosynthetic gene clusters.</title>
        <authorList>
            <person name="Suryawanshi P."/>
            <person name="Krishnaraj P.U."/>
            <person name="Arun Y.P."/>
            <person name="Suryawanshi M.P."/>
            <person name="Rakshit O."/>
        </authorList>
    </citation>
    <scope>NUCLEOTIDE SEQUENCE [LARGE SCALE GENOMIC DNA]</scope>
    <source>
        <strain evidence="3 4">AUDT626</strain>
    </source>
</reference>
<organism evidence="3 4">
    <name type="scientific">Streptomyces racemochromogenes</name>
    <dbReference type="NCBI Taxonomy" id="67353"/>
    <lineage>
        <taxon>Bacteria</taxon>
        <taxon>Bacillati</taxon>
        <taxon>Actinomycetota</taxon>
        <taxon>Actinomycetes</taxon>
        <taxon>Kitasatosporales</taxon>
        <taxon>Streptomycetaceae</taxon>
        <taxon>Streptomyces</taxon>
    </lineage>
</organism>
<evidence type="ECO:0000313" key="3">
    <source>
        <dbReference type="EMBL" id="MFH7599337.1"/>
    </source>
</evidence>